<protein>
    <submittedName>
        <fullName evidence="3">Uncharacterized protein</fullName>
    </submittedName>
</protein>
<feature type="compositionally biased region" description="Pro residues" evidence="1">
    <location>
        <begin position="22"/>
        <end position="50"/>
    </location>
</feature>
<feature type="chain" id="PRO_5046496800" evidence="2">
    <location>
        <begin position="19"/>
        <end position="284"/>
    </location>
</feature>
<evidence type="ECO:0000313" key="4">
    <source>
        <dbReference type="Proteomes" id="UP000774617"/>
    </source>
</evidence>
<feature type="compositionally biased region" description="Basic and acidic residues" evidence="1">
    <location>
        <begin position="143"/>
        <end position="158"/>
    </location>
</feature>
<keyword evidence="4" id="KW-1185">Reference proteome</keyword>
<proteinExistence type="predicted"/>
<feature type="region of interest" description="Disordered" evidence="1">
    <location>
        <begin position="15"/>
        <end position="50"/>
    </location>
</feature>
<gene>
    <name evidence="3" type="ORF">B0J12DRAFT_698510</name>
</gene>
<accession>A0ABQ8GED8</accession>
<evidence type="ECO:0000313" key="3">
    <source>
        <dbReference type="EMBL" id="KAH7053307.1"/>
    </source>
</evidence>
<keyword evidence="2" id="KW-0732">Signal</keyword>
<name>A0ABQ8GED8_9PEZI</name>
<organism evidence="3 4">
    <name type="scientific">Macrophomina phaseolina</name>
    <dbReference type="NCBI Taxonomy" id="35725"/>
    <lineage>
        <taxon>Eukaryota</taxon>
        <taxon>Fungi</taxon>
        <taxon>Dikarya</taxon>
        <taxon>Ascomycota</taxon>
        <taxon>Pezizomycotina</taxon>
        <taxon>Dothideomycetes</taxon>
        <taxon>Dothideomycetes incertae sedis</taxon>
        <taxon>Botryosphaeriales</taxon>
        <taxon>Botryosphaeriaceae</taxon>
        <taxon>Macrophomina</taxon>
    </lineage>
</organism>
<evidence type="ECO:0000256" key="1">
    <source>
        <dbReference type="SAM" id="MobiDB-lite"/>
    </source>
</evidence>
<dbReference type="EMBL" id="JAGTJR010000010">
    <property type="protein sequence ID" value="KAH7053307.1"/>
    <property type="molecule type" value="Genomic_DNA"/>
</dbReference>
<comment type="caution">
    <text evidence="3">The sequence shown here is derived from an EMBL/GenBank/DDBJ whole genome shotgun (WGS) entry which is preliminary data.</text>
</comment>
<evidence type="ECO:0000256" key="2">
    <source>
        <dbReference type="SAM" id="SignalP"/>
    </source>
</evidence>
<dbReference type="Proteomes" id="UP000774617">
    <property type="component" value="Unassembled WGS sequence"/>
</dbReference>
<feature type="region of interest" description="Disordered" evidence="1">
    <location>
        <begin position="131"/>
        <end position="158"/>
    </location>
</feature>
<reference evidence="3 4" key="1">
    <citation type="journal article" date="2021" name="Nat. Commun.">
        <title>Genetic determinants of endophytism in the Arabidopsis root mycobiome.</title>
        <authorList>
            <person name="Mesny F."/>
            <person name="Miyauchi S."/>
            <person name="Thiergart T."/>
            <person name="Pickel B."/>
            <person name="Atanasova L."/>
            <person name="Karlsson M."/>
            <person name="Huettel B."/>
            <person name="Barry K.W."/>
            <person name="Haridas S."/>
            <person name="Chen C."/>
            <person name="Bauer D."/>
            <person name="Andreopoulos W."/>
            <person name="Pangilinan J."/>
            <person name="LaButti K."/>
            <person name="Riley R."/>
            <person name="Lipzen A."/>
            <person name="Clum A."/>
            <person name="Drula E."/>
            <person name="Henrissat B."/>
            <person name="Kohler A."/>
            <person name="Grigoriev I.V."/>
            <person name="Martin F.M."/>
            <person name="Hacquard S."/>
        </authorList>
    </citation>
    <scope>NUCLEOTIDE SEQUENCE [LARGE SCALE GENOMIC DNA]</scope>
    <source>
        <strain evidence="3 4">MPI-SDFR-AT-0080</strain>
    </source>
</reference>
<feature type="signal peptide" evidence="2">
    <location>
        <begin position="1"/>
        <end position="18"/>
    </location>
</feature>
<sequence>MISRFTATALALAAGVSATSSPPQPTPARSPLLPSSPSPTSPPVPNPPPQIYNVGSASPTTLAFTCPSAGSYSCVAALCPQGTNAPVAVTISPDYFGWNFYPPYDASSFPPQTTLASDARVQGRVALRHHWHQDQGQPGLHGQCDEHSARAGDSRRDGRYALLRGRRGGAGERHDGRCFSDWQRRYFVHNTLSVGSFKSSMPAKPMTASSVTRDPTSVLYWRVTVTGVAAGVTLEPSKGAAGSVGVALPAAFYCWACGLHSGFLNAPESGGGRRGWDGRGVSCD</sequence>